<evidence type="ECO:0000259" key="2">
    <source>
        <dbReference type="Pfam" id="PF07859"/>
    </source>
</evidence>
<dbReference type="Pfam" id="PF07859">
    <property type="entry name" value="Abhydrolase_3"/>
    <property type="match status" value="1"/>
</dbReference>
<dbReference type="GO" id="GO:0016787">
    <property type="term" value="F:hydrolase activity"/>
    <property type="evidence" value="ECO:0007669"/>
    <property type="project" value="InterPro"/>
</dbReference>
<proteinExistence type="predicted"/>
<evidence type="ECO:0000256" key="1">
    <source>
        <dbReference type="SAM" id="MobiDB-lite"/>
    </source>
</evidence>
<dbReference type="InterPro" id="IPR013094">
    <property type="entry name" value="AB_hydrolase_3"/>
</dbReference>
<reference evidence="3" key="1">
    <citation type="submission" date="2020-07" db="EMBL/GenBank/DDBJ databases">
        <authorList>
            <person name="Lin J."/>
        </authorList>
    </citation>
    <scope>NUCLEOTIDE SEQUENCE</scope>
</reference>
<feature type="compositionally biased region" description="Polar residues" evidence="1">
    <location>
        <begin position="126"/>
        <end position="135"/>
    </location>
</feature>
<dbReference type="EMBL" id="LR862135">
    <property type="protein sequence ID" value="CAD1841625.1"/>
    <property type="molecule type" value="Genomic_DNA"/>
</dbReference>
<sequence>MEGLLYDPQHDLHLRLYRPRRDRSSDHCSSEKLPPLLLPRRRLLHRLPHLAQLPRLVPPPRRRAQRVRHLRRLPPRPEHRLPAAVDDGATALSWLRSQAEAGAGADPWIAESVDFGRVFVSGDSAGGTSPTTWPSVSGRPAWARSASAGSSS</sequence>
<feature type="compositionally biased region" description="Low complexity" evidence="1">
    <location>
        <begin position="137"/>
        <end position="152"/>
    </location>
</feature>
<dbReference type="AlphaFoldDB" id="A0A6V7QFJ6"/>
<evidence type="ECO:0000313" key="3">
    <source>
        <dbReference type="EMBL" id="CAD1841625.1"/>
    </source>
</evidence>
<dbReference type="InterPro" id="IPR029058">
    <property type="entry name" value="AB_hydrolase_fold"/>
</dbReference>
<dbReference type="InterPro" id="IPR050466">
    <property type="entry name" value="Carboxylest/Gibb_receptor"/>
</dbReference>
<feature type="region of interest" description="Disordered" evidence="1">
    <location>
        <begin position="120"/>
        <end position="152"/>
    </location>
</feature>
<dbReference type="Gene3D" id="3.40.50.1820">
    <property type="entry name" value="alpha/beta hydrolase"/>
    <property type="match status" value="1"/>
</dbReference>
<organism evidence="3">
    <name type="scientific">Ananas comosus var. bracteatus</name>
    <name type="common">red pineapple</name>
    <dbReference type="NCBI Taxonomy" id="296719"/>
    <lineage>
        <taxon>Eukaryota</taxon>
        <taxon>Viridiplantae</taxon>
        <taxon>Streptophyta</taxon>
        <taxon>Embryophyta</taxon>
        <taxon>Tracheophyta</taxon>
        <taxon>Spermatophyta</taxon>
        <taxon>Magnoliopsida</taxon>
        <taxon>Liliopsida</taxon>
        <taxon>Poales</taxon>
        <taxon>Bromeliaceae</taxon>
        <taxon>Bromelioideae</taxon>
        <taxon>Ananas</taxon>
    </lineage>
</organism>
<protein>
    <recommendedName>
        <fullName evidence="2">Alpha/beta hydrolase fold-3 domain-containing protein</fullName>
    </recommendedName>
</protein>
<dbReference type="PANTHER" id="PTHR23024:SF635">
    <property type="entry name" value="OS07G0162700 PROTEIN"/>
    <property type="match status" value="1"/>
</dbReference>
<gene>
    <name evidence="3" type="ORF">CB5_LOCUS24836</name>
</gene>
<name>A0A6V7QFJ6_ANACO</name>
<dbReference type="PANTHER" id="PTHR23024">
    <property type="entry name" value="ARYLACETAMIDE DEACETYLASE"/>
    <property type="match status" value="1"/>
</dbReference>
<accession>A0A6V7QFJ6</accession>
<feature type="domain" description="Alpha/beta hydrolase fold-3" evidence="2">
    <location>
        <begin position="77"/>
        <end position="128"/>
    </location>
</feature>
<dbReference type="SUPFAM" id="SSF53474">
    <property type="entry name" value="alpha/beta-Hydrolases"/>
    <property type="match status" value="1"/>
</dbReference>